<feature type="domain" description="Thiamine pyrophosphate enzyme N-terminal TPP-binding" evidence="15">
    <location>
        <begin position="3"/>
        <end position="108"/>
    </location>
</feature>
<keyword evidence="7" id="KW-0210">Decarboxylase</keyword>
<dbReference type="InterPro" id="IPR012110">
    <property type="entry name" value="PDC/IPDC-like"/>
</dbReference>
<dbReference type="PIRSF" id="PIRSF036565">
    <property type="entry name" value="Pyruvt_ip_decrb"/>
    <property type="match status" value="1"/>
</dbReference>
<feature type="domain" description="Thiamine pyrophosphate enzyme TPP-binding" evidence="14">
    <location>
        <begin position="406"/>
        <end position="532"/>
    </location>
</feature>
<dbReference type="AlphaFoldDB" id="A0A0M9DE05"/>
<evidence type="ECO:0000256" key="3">
    <source>
        <dbReference type="ARBA" id="ARBA00002938"/>
    </source>
</evidence>
<name>A0A0M9DE05_9LACO</name>
<dbReference type="FunFam" id="3.40.50.970:FF:000024">
    <property type="entry name" value="Pyruvate decarboxylase isozyme"/>
    <property type="match status" value="1"/>
</dbReference>
<dbReference type="RefSeq" id="WP_053791405.1">
    <property type="nucleotide sequence ID" value="NZ_JXCY01000002.1"/>
</dbReference>
<protein>
    <recommendedName>
        <fullName evidence="5">Alpha-keto-acid decarboxylase</fullName>
    </recommendedName>
</protein>
<evidence type="ECO:0000256" key="2">
    <source>
        <dbReference type="ARBA" id="ARBA00001964"/>
    </source>
</evidence>
<dbReference type="GO" id="GO:0005829">
    <property type="term" value="C:cytosol"/>
    <property type="evidence" value="ECO:0007669"/>
    <property type="project" value="TreeGrafter"/>
</dbReference>
<evidence type="ECO:0000313" key="17">
    <source>
        <dbReference type="Proteomes" id="UP000037778"/>
    </source>
</evidence>
<sequence>MYTVSDYLIDVIKFIGNDHVFGVPGDYNLEFLDHIVDRNDMTWVGNANELNAAYMADGYAKKTGFAALVTTFGVGDLSSDNGLAGSLAENVPVLSIVGAPKTENMDQKLLVHHTFGDGEFEKFTKMHEVMGLKVKDLTAQNTVDDINEIVKYIIKTGKPAYLTLPIDVAKIPVNPSIKESFASFFNRDEEVTEFNNTIAERLVQAINNASHPLVLVGHELKNRQLAHFIEKFVVNNNLLFTDLGLGKCALNESLTQFIGTYSGALTDEPTKQIVDKADLVINFGAKLTDFVTSMFTQSFTEEKIINISNDDFDFFGSHRDLIGDYSFYQVVKAISDKQLKQPLTNTVELNPVSPATPSDKVLTQDFYDKAVINSIKPGQTLVAESGTSFSGLSPFTLPDNVDFSAQPLWASIGYAFPSMIGGQLADNNSRHVLSTGEGSLQLTIQELGTLIKHDLHPIMLVIDNNGYTVERLIHGMKKSYNDVAKLDYTLMPQAFGAKQDQFMIFDVNTESELVDALDKAQSTEDKFVLIQVHMDQEDAPSSLTKMGEMIQNKNN</sequence>
<dbReference type="Proteomes" id="UP000037778">
    <property type="component" value="Unassembled WGS sequence"/>
</dbReference>
<dbReference type="Gene3D" id="3.40.50.1220">
    <property type="entry name" value="TPP-binding domain"/>
    <property type="match status" value="1"/>
</dbReference>
<feature type="binding site" evidence="11">
    <location>
        <position position="466"/>
    </location>
    <ligand>
        <name>Mg(2+)</name>
        <dbReference type="ChEBI" id="CHEBI:18420"/>
    </ligand>
</feature>
<proteinExistence type="inferred from homology"/>
<evidence type="ECO:0000256" key="4">
    <source>
        <dbReference type="ARBA" id="ARBA00007812"/>
    </source>
</evidence>
<dbReference type="SUPFAM" id="SSF52467">
    <property type="entry name" value="DHS-like NAD/FAD-binding domain"/>
    <property type="match status" value="1"/>
</dbReference>
<dbReference type="InterPro" id="IPR012001">
    <property type="entry name" value="Thiamin_PyroP_enz_TPP-bd_dom"/>
</dbReference>
<dbReference type="Pfam" id="PF02775">
    <property type="entry name" value="TPP_enzyme_C"/>
    <property type="match status" value="1"/>
</dbReference>
<evidence type="ECO:0000256" key="10">
    <source>
        <dbReference type="ARBA" id="ARBA00023239"/>
    </source>
</evidence>
<dbReference type="InterPro" id="IPR047213">
    <property type="entry name" value="TPP_PYR_PDC_IPDC-like"/>
</dbReference>
<keyword evidence="9 12" id="KW-0786">Thiamine pyrophosphate</keyword>
<evidence type="ECO:0000259" key="15">
    <source>
        <dbReference type="Pfam" id="PF02776"/>
    </source>
</evidence>
<comment type="caution">
    <text evidence="16">The sequence shown here is derived from an EMBL/GenBank/DDBJ whole genome shotgun (WGS) entry which is preliminary data.</text>
</comment>
<dbReference type="PANTHER" id="PTHR43452:SF30">
    <property type="entry name" value="PYRUVATE DECARBOXYLASE ISOZYME 1-RELATED"/>
    <property type="match status" value="1"/>
</dbReference>
<comment type="similarity">
    <text evidence="4 12">Belongs to the TPP enzyme family.</text>
</comment>
<comment type="cofactor">
    <cofactor evidence="2">
        <name>thiamine diphosphate</name>
        <dbReference type="ChEBI" id="CHEBI:58937"/>
    </cofactor>
</comment>
<dbReference type="GO" id="GO:0000949">
    <property type="term" value="P:aromatic amino acid family catabolic process to alcohol via Ehrlich pathway"/>
    <property type="evidence" value="ECO:0007669"/>
    <property type="project" value="TreeGrafter"/>
</dbReference>
<evidence type="ECO:0000313" key="16">
    <source>
        <dbReference type="EMBL" id="KOY77096.1"/>
    </source>
</evidence>
<accession>A0A0M9DE05</accession>
<evidence type="ECO:0000259" key="14">
    <source>
        <dbReference type="Pfam" id="PF02775"/>
    </source>
</evidence>
<reference evidence="16 17" key="1">
    <citation type="journal article" date="2015" name="Genome Biol. Evol.">
        <title>Functionally Structured Genomes in Lactobacillus kunkeei Colonizing the Honey Crop and Food Products of Honeybees and Stingless Bees.</title>
        <authorList>
            <person name="Tamarit D."/>
            <person name="Ellegaard K.M."/>
            <person name="Wikander J."/>
            <person name="Olofsson T."/>
            <person name="Vasquez A."/>
            <person name="Andersson S.G."/>
        </authorList>
    </citation>
    <scope>NUCLEOTIDE SEQUENCE [LARGE SCALE GENOMIC DNA]</scope>
    <source>
        <strain evidence="16 17">LAko</strain>
    </source>
</reference>
<dbReference type="EMBL" id="JXCY01000002">
    <property type="protein sequence ID" value="KOY77096.1"/>
    <property type="molecule type" value="Genomic_DNA"/>
</dbReference>
<feature type="binding site" evidence="11">
    <location>
        <position position="464"/>
    </location>
    <ligand>
        <name>Mg(2+)</name>
        <dbReference type="ChEBI" id="CHEBI:18420"/>
    </ligand>
</feature>
<dbReference type="InterPro" id="IPR047214">
    <property type="entry name" value="TPP_PDC_IPDC"/>
</dbReference>
<dbReference type="InterPro" id="IPR029035">
    <property type="entry name" value="DHS-like_NAD/FAD-binding_dom"/>
</dbReference>
<keyword evidence="17" id="KW-1185">Reference proteome</keyword>
<evidence type="ECO:0000256" key="1">
    <source>
        <dbReference type="ARBA" id="ARBA00001920"/>
    </source>
</evidence>
<dbReference type="CDD" id="cd07038">
    <property type="entry name" value="TPP_PYR_PDC_IPDC_like"/>
    <property type="match status" value="1"/>
</dbReference>
<keyword evidence="10" id="KW-0456">Lyase</keyword>
<keyword evidence="16" id="KW-0670">Pyruvate</keyword>
<organism evidence="16 17">
    <name type="scientific">Apilactobacillus kunkeei</name>
    <dbReference type="NCBI Taxonomy" id="148814"/>
    <lineage>
        <taxon>Bacteria</taxon>
        <taxon>Bacillati</taxon>
        <taxon>Bacillota</taxon>
        <taxon>Bacilli</taxon>
        <taxon>Lactobacillales</taxon>
        <taxon>Lactobacillaceae</taxon>
        <taxon>Apilactobacillus</taxon>
    </lineage>
</organism>
<evidence type="ECO:0000256" key="8">
    <source>
        <dbReference type="ARBA" id="ARBA00022842"/>
    </source>
</evidence>
<evidence type="ECO:0000256" key="5">
    <source>
        <dbReference type="ARBA" id="ARBA00020054"/>
    </source>
</evidence>
<dbReference type="InterPro" id="IPR029061">
    <property type="entry name" value="THDP-binding"/>
</dbReference>
<dbReference type="PANTHER" id="PTHR43452">
    <property type="entry name" value="PYRUVATE DECARBOXYLASE"/>
    <property type="match status" value="1"/>
</dbReference>
<evidence type="ECO:0000256" key="12">
    <source>
        <dbReference type="RuleBase" id="RU362132"/>
    </source>
</evidence>
<dbReference type="GO" id="GO:0000287">
    <property type="term" value="F:magnesium ion binding"/>
    <property type="evidence" value="ECO:0007669"/>
    <property type="project" value="InterPro"/>
</dbReference>
<dbReference type="FunFam" id="3.40.50.970:FF:000019">
    <property type="entry name" value="Pyruvate decarboxylase isozyme"/>
    <property type="match status" value="1"/>
</dbReference>
<dbReference type="Pfam" id="PF00205">
    <property type="entry name" value="TPP_enzyme_M"/>
    <property type="match status" value="1"/>
</dbReference>
<dbReference type="InterPro" id="IPR012000">
    <property type="entry name" value="Thiamin_PyroP_enz_cen_dom"/>
</dbReference>
<dbReference type="Pfam" id="PF02776">
    <property type="entry name" value="TPP_enzyme_N"/>
    <property type="match status" value="1"/>
</dbReference>
<evidence type="ECO:0000256" key="9">
    <source>
        <dbReference type="ARBA" id="ARBA00023052"/>
    </source>
</evidence>
<dbReference type="SUPFAM" id="SSF52518">
    <property type="entry name" value="Thiamin diphosphate-binding fold (THDP-binding)"/>
    <property type="match status" value="2"/>
</dbReference>
<dbReference type="CDD" id="cd02005">
    <property type="entry name" value="TPP_PDC_IPDC"/>
    <property type="match status" value="1"/>
</dbReference>
<comment type="cofactor">
    <cofactor evidence="11">
        <name>Mg(2+)</name>
        <dbReference type="ChEBI" id="CHEBI:18420"/>
    </cofactor>
    <text evidence="11">Binds 1 Mg(2+) per subunit.</text>
</comment>
<gene>
    <name evidence="16" type="ORF">RZ71_10040</name>
</gene>
<comment type="cofactor">
    <cofactor evidence="1">
        <name>a metal cation</name>
        <dbReference type="ChEBI" id="CHEBI:25213"/>
    </cofactor>
</comment>
<keyword evidence="6 11" id="KW-0479">Metal-binding</keyword>
<dbReference type="GO" id="GO:0004737">
    <property type="term" value="F:pyruvate decarboxylase activity"/>
    <property type="evidence" value="ECO:0007669"/>
    <property type="project" value="TreeGrafter"/>
</dbReference>
<dbReference type="InterPro" id="IPR011766">
    <property type="entry name" value="TPP_enzyme_TPP-bd"/>
</dbReference>
<evidence type="ECO:0000259" key="13">
    <source>
        <dbReference type="Pfam" id="PF00205"/>
    </source>
</evidence>
<evidence type="ECO:0000256" key="11">
    <source>
        <dbReference type="PIRSR" id="PIRSR036565-2"/>
    </source>
</evidence>
<evidence type="ECO:0000256" key="6">
    <source>
        <dbReference type="ARBA" id="ARBA00022723"/>
    </source>
</evidence>
<dbReference type="PATRIC" id="fig|148814.8.peg.198"/>
<feature type="domain" description="Thiamine pyrophosphate enzyme central" evidence="13">
    <location>
        <begin position="200"/>
        <end position="318"/>
    </location>
</feature>
<dbReference type="GO" id="GO:0030976">
    <property type="term" value="F:thiamine pyrophosphate binding"/>
    <property type="evidence" value="ECO:0007669"/>
    <property type="project" value="InterPro"/>
</dbReference>
<comment type="function">
    <text evidence="3">Decarboxylates branched-chain and aromatic alpha-keto acids to aldehydes.</text>
</comment>
<keyword evidence="8 11" id="KW-0460">Magnesium</keyword>
<evidence type="ECO:0000256" key="7">
    <source>
        <dbReference type="ARBA" id="ARBA00022793"/>
    </source>
</evidence>
<dbReference type="Gene3D" id="3.40.50.970">
    <property type="match status" value="2"/>
</dbReference>